<dbReference type="InterPro" id="IPR002372">
    <property type="entry name" value="PQQ_rpt_dom"/>
</dbReference>
<dbReference type="AlphaFoldDB" id="A0A0A1YN46"/>
<dbReference type="SUPFAM" id="SSF50969">
    <property type="entry name" value="YVTN repeat-like/Quinoprotein amine dehydrogenase"/>
    <property type="match status" value="1"/>
</dbReference>
<evidence type="ECO:0000313" key="4">
    <source>
        <dbReference type="Proteomes" id="UP000030063"/>
    </source>
</evidence>
<feature type="compositionally biased region" description="Polar residues" evidence="1">
    <location>
        <begin position="459"/>
        <end position="468"/>
    </location>
</feature>
<evidence type="ECO:0000256" key="1">
    <source>
        <dbReference type="SAM" id="MobiDB-lite"/>
    </source>
</evidence>
<dbReference type="PROSITE" id="PS51257">
    <property type="entry name" value="PROKAR_LIPOPROTEIN"/>
    <property type="match status" value="1"/>
</dbReference>
<reference evidence="3 4" key="1">
    <citation type="journal article" date="2014" name="Genome Announc.">
        <title>Draft Genome Sequence of Petroleum Oil-Degrading Marine Bacterium Pseudomonas taeanensis Strain MS-3, Isolated from a Crude Oil-Contaminated Seashore.</title>
        <authorList>
            <person name="Lee S.Y."/>
            <person name="Kim S.H."/>
            <person name="Lee D.G."/>
            <person name="Shin S."/>
            <person name="Yun S.H."/>
            <person name="Choi C.W."/>
            <person name="Chung Y.H."/>
            <person name="Choi J.S."/>
            <person name="Kahng H.Y."/>
            <person name="Kim S.I."/>
        </authorList>
    </citation>
    <scope>NUCLEOTIDE SEQUENCE [LARGE SCALE GENOMIC DNA]</scope>
    <source>
        <strain evidence="3 4">MS-3</strain>
    </source>
</reference>
<dbReference type="InterPro" id="IPR015943">
    <property type="entry name" value="WD40/YVTN_repeat-like_dom_sf"/>
</dbReference>
<feature type="domain" description="Pyrrolo-quinoline quinone repeat" evidence="2">
    <location>
        <begin position="147"/>
        <end position="351"/>
    </location>
</feature>
<evidence type="ECO:0000313" key="3">
    <source>
        <dbReference type="EMBL" id="KFX70511.1"/>
    </source>
</evidence>
<dbReference type="InterPro" id="IPR011044">
    <property type="entry name" value="Quino_amine_DH_bsu"/>
</dbReference>
<proteinExistence type="predicted"/>
<feature type="region of interest" description="Disordered" evidence="1">
    <location>
        <begin position="459"/>
        <end position="490"/>
    </location>
</feature>
<keyword evidence="4" id="KW-1185">Reference proteome</keyword>
<dbReference type="Gene3D" id="2.130.10.10">
    <property type="entry name" value="YVTN repeat-like/Quinoprotein amine dehydrogenase"/>
    <property type="match status" value="1"/>
</dbReference>
<organism evidence="3 4">
    <name type="scientific">Pseudomonas taeanensis MS-3</name>
    <dbReference type="NCBI Taxonomy" id="1395571"/>
    <lineage>
        <taxon>Bacteria</taxon>
        <taxon>Pseudomonadati</taxon>
        <taxon>Pseudomonadota</taxon>
        <taxon>Gammaproteobacteria</taxon>
        <taxon>Pseudomonadales</taxon>
        <taxon>Pseudomonadaceae</taxon>
        <taxon>Pseudomonas</taxon>
    </lineage>
</organism>
<accession>A0A0A1YN46</accession>
<comment type="caution">
    <text evidence="3">The sequence shown here is derived from an EMBL/GenBank/DDBJ whole genome shotgun (WGS) entry which is preliminary data.</text>
</comment>
<dbReference type="eggNOG" id="COG3391">
    <property type="taxonomic scope" value="Bacteria"/>
</dbReference>
<dbReference type="Pfam" id="PF13360">
    <property type="entry name" value="PQQ_2"/>
    <property type="match status" value="1"/>
</dbReference>
<sequence>MEFHVRIIVALLLALSISGCSFVEEAFLSPGEKVNRAFPPSADIRATEETLRDLVSDDESAQEKLSAQYGALREIRGLTCVKSLAISRFDSVDNIRKLPVSRDCLIAQDEVLLRFLQIKQVERRLSQAALRSKTPLEAPAFVSPGLPISSGISAPTAGVAILRGTRGELLSIEIPSGKPIVKLPQLSDARFHDALLSPNGRVLALPGGYGKGVTFFDTETGAVLWQNREIYNVLVWLPELLAAVASGSDGQLLIIDFQSGEFAAGLPALKRQSWALPLQDGRIAIGAGQKLSLVTYERGANGIQGTILKHLTIKTGPGVTSLRPTSMLDGRVLFFVSGRDLMKLDLESGQETLWKTGEFIGNRYAKLSESTVLVDAYERPVRTRPWALNIEEASLSPIETEEGSAGILYELDGRAGFMRREHDGVWFGLHLQQGKPLALAEFLSKRNLERQMAKLEAMAQQSSTTGGQTLLKDGRLRPSPPVYSVRQPSIPRFPRLDHGSTSVPFAEVAKDAQIEGIGVYESSNNLSKGPGNRPGSITLAVRPTAKPLVLVLSSYESVTWRISPQGKDSIKLILLSSYYPSSIEGAGNARTVVINGGYAYSRESEAYAHLRQAVMGQTGRDIQTFQGSYKGSHFSVGGR</sequence>
<gene>
    <name evidence="3" type="ORF">TMS3_0100800</name>
</gene>
<dbReference type="RefSeq" id="WP_025163325.1">
    <property type="nucleotide sequence ID" value="NZ_AWSQ01000001.1"/>
</dbReference>
<protein>
    <recommendedName>
        <fullName evidence="2">Pyrrolo-quinoline quinone repeat domain-containing protein</fullName>
    </recommendedName>
</protein>
<dbReference type="EMBL" id="AWSQ01000001">
    <property type="protein sequence ID" value="KFX70511.1"/>
    <property type="molecule type" value="Genomic_DNA"/>
</dbReference>
<evidence type="ECO:0000259" key="2">
    <source>
        <dbReference type="Pfam" id="PF13360"/>
    </source>
</evidence>
<dbReference type="OrthoDB" id="5523842at2"/>
<name>A0A0A1YN46_9PSED</name>
<dbReference type="Proteomes" id="UP000030063">
    <property type="component" value="Unassembled WGS sequence"/>
</dbReference>